<dbReference type="AlphaFoldDB" id="A0A8X6Y3Q3"/>
<feature type="signal peptide" evidence="7">
    <location>
        <begin position="1"/>
        <end position="18"/>
    </location>
</feature>
<feature type="domain" description="Receptor ligand binding region" evidence="8">
    <location>
        <begin position="41"/>
        <end position="436"/>
    </location>
</feature>
<evidence type="ECO:0000313" key="9">
    <source>
        <dbReference type="EMBL" id="GFY63825.1"/>
    </source>
</evidence>
<keyword evidence="5" id="KW-0325">Glycoprotein</keyword>
<keyword evidence="2" id="KW-0812">Transmembrane</keyword>
<dbReference type="InterPro" id="IPR001828">
    <property type="entry name" value="ANF_lig-bd_rcpt"/>
</dbReference>
<keyword evidence="4" id="KW-0472">Membrane</keyword>
<comment type="subcellular location">
    <subcellularLocation>
        <location evidence="1">Membrane</location>
    </subcellularLocation>
</comment>
<keyword evidence="10" id="KW-1185">Reference proteome</keyword>
<comment type="caution">
    <text evidence="9">The sequence shown here is derived from an EMBL/GenBank/DDBJ whole genome shotgun (WGS) entry which is preliminary data.</text>
</comment>
<evidence type="ECO:0000256" key="2">
    <source>
        <dbReference type="ARBA" id="ARBA00022692"/>
    </source>
</evidence>
<dbReference type="InterPro" id="IPR028082">
    <property type="entry name" value="Peripla_BP_I"/>
</dbReference>
<dbReference type="Gene3D" id="3.40.50.2300">
    <property type="match status" value="2"/>
</dbReference>
<evidence type="ECO:0000256" key="1">
    <source>
        <dbReference type="ARBA" id="ARBA00004370"/>
    </source>
</evidence>
<dbReference type="OrthoDB" id="5984008at2759"/>
<organism evidence="9 10">
    <name type="scientific">Trichonephila inaurata madagascariensis</name>
    <dbReference type="NCBI Taxonomy" id="2747483"/>
    <lineage>
        <taxon>Eukaryota</taxon>
        <taxon>Metazoa</taxon>
        <taxon>Ecdysozoa</taxon>
        <taxon>Arthropoda</taxon>
        <taxon>Chelicerata</taxon>
        <taxon>Arachnida</taxon>
        <taxon>Araneae</taxon>
        <taxon>Araneomorphae</taxon>
        <taxon>Entelegynae</taxon>
        <taxon>Araneoidea</taxon>
        <taxon>Nephilidae</taxon>
        <taxon>Trichonephila</taxon>
        <taxon>Trichonephila inaurata</taxon>
    </lineage>
</organism>
<name>A0A8X6Y3Q3_9ARAC</name>
<reference evidence="9" key="1">
    <citation type="submission" date="2020-08" db="EMBL/GenBank/DDBJ databases">
        <title>Multicomponent nature underlies the extraordinary mechanical properties of spider dragline silk.</title>
        <authorList>
            <person name="Kono N."/>
            <person name="Nakamura H."/>
            <person name="Mori M."/>
            <person name="Yoshida Y."/>
            <person name="Ohtoshi R."/>
            <person name="Malay A.D."/>
            <person name="Moran D.A.P."/>
            <person name="Tomita M."/>
            <person name="Numata K."/>
            <person name="Arakawa K."/>
        </authorList>
    </citation>
    <scope>NUCLEOTIDE SEQUENCE</scope>
</reference>
<evidence type="ECO:0000259" key="8">
    <source>
        <dbReference type="Pfam" id="PF01094"/>
    </source>
</evidence>
<evidence type="ECO:0000313" key="10">
    <source>
        <dbReference type="Proteomes" id="UP000886998"/>
    </source>
</evidence>
<dbReference type="CDD" id="cd06379">
    <property type="entry name" value="PBP1_iGluR_NMDA_NR1"/>
    <property type="match status" value="1"/>
</dbReference>
<accession>A0A8X6Y3Q3</accession>
<evidence type="ECO:0000256" key="6">
    <source>
        <dbReference type="SAM" id="MobiDB-lite"/>
    </source>
</evidence>
<evidence type="ECO:0000256" key="7">
    <source>
        <dbReference type="SAM" id="SignalP"/>
    </source>
</evidence>
<dbReference type="GO" id="GO:0016020">
    <property type="term" value="C:membrane"/>
    <property type="evidence" value="ECO:0007669"/>
    <property type="project" value="UniProtKB-SubCell"/>
</dbReference>
<dbReference type="PANTHER" id="PTHR24060">
    <property type="entry name" value="METABOTROPIC GLUTAMATE RECEPTOR"/>
    <property type="match status" value="1"/>
</dbReference>
<sequence length="521" mass="57934">MACALLLVLAVGAVVSNAEPDKVFNIGAVLSVGEKISHFVQAIEHVNQDLKTLPPRVRLEGVSLPMDRNPIRTAQNVCNHLISAQVYAVIISHPTAGELSPAAVSYTCGFYNIPVIGISSRDSSLSDKNLHTSFMRTIPPYSNQADVWIEILKFLNYKCVTFIHSSDNDGRSTLGRFQNLADQPGIKVSGGHLSNTKPESEKSTKTGRSQDVIAEIFILYASTEDAESIFREVEALNMTLPGYVWIVSEQALLAPNKPDESPHVFYAHHSPLLKPGRCVDQILKFLNSNASLSSTFRQRRTFSTLGRFQNPPDQPTSSTEDAESIFREVEALNMTLPGYSGWVIGLKLVNATDEESHIKDSVMVIALGFRTLYYNSSFNIQPAPSDCSKHDPVWETGQRFIGFLKEVTLQEGKTGHVAFDDKGDRIDSNYDIINIVNGKPNTVGEYVYSLMKTEMTLSLNIQEIVWPGNELKKPRGYIVPTHLKVVTVAEKPFTWIREVEDRSMCMEDEIFCPKMNRTSGT</sequence>
<keyword evidence="9" id="KW-0675">Receptor</keyword>
<dbReference type="EMBL" id="BMAV01014949">
    <property type="protein sequence ID" value="GFY63825.1"/>
    <property type="molecule type" value="Genomic_DNA"/>
</dbReference>
<evidence type="ECO:0000256" key="4">
    <source>
        <dbReference type="ARBA" id="ARBA00023136"/>
    </source>
</evidence>
<dbReference type="SUPFAM" id="SSF53822">
    <property type="entry name" value="Periplasmic binding protein-like I"/>
    <property type="match status" value="1"/>
</dbReference>
<evidence type="ECO:0000256" key="3">
    <source>
        <dbReference type="ARBA" id="ARBA00022989"/>
    </source>
</evidence>
<keyword evidence="7" id="KW-0732">Signal</keyword>
<protein>
    <submittedName>
        <fullName evidence="9">Glutamate receptor subunit 1</fullName>
    </submittedName>
</protein>
<keyword evidence="3" id="KW-1133">Transmembrane helix</keyword>
<proteinExistence type="predicted"/>
<dbReference type="InterPro" id="IPR050726">
    <property type="entry name" value="mGluR"/>
</dbReference>
<gene>
    <name evidence="9" type="primary">Nmdar1</name>
    <name evidence="9" type="ORF">TNIN_231831</name>
</gene>
<feature type="chain" id="PRO_5036468939" evidence="7">
    <location>
        <begin position="19"/>
        <end position="521"/>
    </location>
</feature>
<dbReference type="InterPro" id="IPR049873">
    <property type="entry name" value="NMDA1-like_N"/>
</dbReference>
<evidence type="ECO:0000256" key="5">
    <source>
        <dbReference type="ARBA" id="ARBA00023180"/>
    </source>
</evidence>
<dbReference type="Pfam" id="PF01094">
    <property type="entry name" value="ANF_receptor"/>
    <property type="match status" value="1"/>
</dbReference>
<dbReference type="Proteomes" id="UP000886998">
    <property type="component" value="Unassembled WGS sequence"/>
</dbReference>
<feature type="region of interest" description="Disordered" evidence="6">
    <location>
        <begin position="183"/>
        <end position="207"/>
    </location>
</feature>